<comment type="caution">
    <text evidence="2">The sequence shown here is derived from an EMBL/GenBank/DDBJ whole genome shotgun (WGS) entry which is preliminary data.</text>
</comment>
<gene>
    <name evidence="2" type="ORF">ElyMa_000136700</name>
</gene>
<evidence type="ECO:0000313" key="3">
    <source>
        <dbReference type="Proteomes" id="UP000762676"/>
    </source>
</evidence>
<dbReference type="EMBL" id="BMAT01000250">
    <property type="protein sequence ID" value="GFR62696.1"/>
    <property type="molecule type" value="Genomic_DNA"/>
</dbReference>
<sequence length="81" mass="8231">MTKDSLAVSATGSGTEVSGSILSRALQCYCSIEPCGRFAGLVVEVIVEVVAAVTLIEVVVDLVLVVLVVGLVVVVVVVLSS</sequence>
<keyword evidence="1" id="KW-0472">Membrane</keyword>
<accession>A0AAV4EQC0</accession>
<organism evidence="2 3">
    <name type="scientific">Elysia marginata</name>
    <dbReference type="NCBI Taxonomy" id="1093978"/>
    <lineage>
        <taxon>Eukaryota</taxon>
        <taxon>Metazoa</taxon>
        <taxon>Spiralia</taxon>
        <taxon>Lophotrochozoa</taxon>
        <taxon>Mollusca</taxon>
        <taxon>Gastropoda</taxon>
        <taxon>Heterobranchia</taxon>
        <taxon>Euthyneura</taxon>
        <taxon>Panpulmonata</taxon>
        <taxon>Sacoglossa</taxon>
        <taxon>Placobranchoidea</taxon>
        <taxon>Plakobranchidae</taxon>
        <taxon>Elysia</taxon>
    </lineage>
</organism>
<keyword evidence="1" id="KW-0812">Transmembrane</keyword>
<protein>
    <submittedName>
        <fullName evidence="2">Uncharacterized protein</fullName>
    </submittedName>
</protein>
<proteinExistence type="predicted"/>
<dbReference type="Proteomes" id="UP000762676">
    <property type="component" value="Unassembled WGS sequence"/>
</dbReference>
<feature type="transmembrane region" description="Helical" evidence="1">
    <location>
        <begin position="62"/>
        <end position="80"/>
    </location>
</feature>
<name>A0AAV4EQC0_9GAST</name>
<keyword evidence="3" id="KW-1185">Reference proteome</keyword>
<evidence type="ECO:0000313" key="2">
    <source>
        <dbReference type="EMBL" id="GFR62696.1"/>
    </source>
</evidence>
<dbReference type="AlphaFoldDB" id="A0AAV4EQC0"/>
<evidence type="ECO:0000256" key="1">
    <source>
        <dbReference type="SAM" id="Phobius"/>
    </source>
</evidence>
<reference evidence="2 3" key="1">
    <citation type="journal article" date="2021" name="Elife">
        <title>Chloroplast acquisition without the gene transfer in kleptoplastic sea slugs, Plakobranchus ocellatus.</title>
        <authorList>
            <person name="Maeda T."/>
            <person name="Takahashi S."/>
            <person name="Yoshida T."/>
            <person name="Shimamura S."/>
            <person name="Takaki Y."/>
            <person name="Nagai Y."/>
            <person name="Toyoda A."/>
            <person name="Suzuki Y."/>
            <person name="Arimoto A."/>
            <person name="Ishii H."/>
            <person name="Satoh N."/>
            <person name="Nishiyama T."/>
            <person name="Hasebe M."/>
            <person name="Maruyama T."/>
            <person name="Minagawa J."/>
            <person name="Obokata J."/>
            <person name="Shigenobu S."/>
        </authorList>
    </citation>
    <scope>NUCLEOTIDE SEQUENCE [LARGE SCALE GENOMIC DNA]</scope>
</reference>
<keyword evidence="1" id="KW-1133">Transmembrane helix</keyword>